<proteinExistence type="predicted"/>
<protein>
    <submittedName>
        <fullName evidence="1">Uncharacterized protein</fullName>
    </submittedName>
</protein>
<accession>A0AAE1DYV5</accession>
<dbReference type="Proteomes" id="UP001283361">
    <property type="component" value="Unassembled WGS sequence"/>
</dbReference>
<organism evidence="1 2">
    <name type="scientific">Elysia crispata</name>
    <name type="common">lettuce slug</name>
    <dbReference type="NCBI Taxonomy" id="231223"/>
    <lineage>
        <taxon>Eukaryota</taxon>
        <taxon>Metazoa</taxon>
        <taxon>Spiralia</taxon>
        <taxon>Lophotrochozoa</taxon>
        <taxon>Mollusca</taxon>
        <taxon>Gastropoda</taxon>
        <taxon>Heterobranchia</taxon>
        <taxon>Euthyneura</taxon>
        <taxon>Panpulmonata</taxon>
        <taxon>Sacoglossa</taxon>
        <taxon>Placobranchoidea</taxon>
        <taxon>Plakobranchidae</taxon>
        <taxon>Elysia</taxon>
    </lineage>
</organism>
<reference evidence="1" key="1">
    <citation type="journal article" date="2023" name="G3 (Bethesda)">
        <title>A reference genome for the long-term kleptoplast-retaining sea slug Elysia crispata morphotype clarki.</title>
        <authorList>
            <person name="Eastman K.E."/>
            <person name="Pendleton A.L."/>
            <person name="Shaikh M.A."/>
            <person name="Suttiyut T."/>
            <person name="Ogas R."/>
            <person name="Tomko P."/>
            <person name="Gavelis G."/>
            <person name="Widhalm J.R."/>
            <person name="Wisecaver J.H."/>
        </authorList>
    </citation>
    <scope>NUCLEOTIDE SEQUENCE</scope>
    <source>
        <strain evidence="1">ECLA1</strain>
    </source>
</reference>
<sequence>MKYSGAHLAATLQNQLLVRSVYYASPSATRLEPVISGPEQSNIIIQESGPSDLERASCPCLSHVKIEPHRLGPVGGEGQGQVLNHRVFRTTERGDGTGEDTKLLKGGHKFKKDDKLLHRRTEDDKLLHRRTEDDKLLHRRTEDDKLLHRRTKDDKLLHRRTEDDKLLHRRTEDDKLLHRRTEDDKLLHRRTEDDKLLHRRTEDDKLLHRRTEDDKLLHRRTEDDKLLHRRTKDDKLLHRRTKDDKLLHRRTKDDACGSSHWFRFSNFHQIWPRCFAGAVGNSGE</sequence>
<evidence type="ECO:0000313" key="2">
    <source>
        <dbReference type="Proteomes" id="UP001283361"/>
    </source>
</evidence>
<evidence type="ECO:0000313" key="1">
    <source>
        <dbReference type="EMBL" id="KAK3788054.1"/>
    </source>
</evidence>
<comment type="caution">
    <text evidence="1">The sequence shown here is derived from an EMBL/GenBank/DDBJ whole genome shotgun (WGS) entry which is preliminary data.</text>
</comment>
<keyword evidence="2" id="KW-1185">Reference proteome</keyword>
<dbReference type="EMBL" id="JAWDGP010001802">
    <property type="protein sequence ID" value="KAK3788054.1"/>
    <property type="molecule type" value="Genomic_DNA"/>
</dbReference>
<gene>
    <name evidence="1" type="ORF">RRG08_051126</name>
</gene>
<name>A0AAE1DYV5_9GAST</name>
<dbReference type="AlphaFoldDB" id="A0AAE1DYV5"/>